<proteinExistence type="predicted"/>
<name>A0A1Q3AHH3_ZYGRO</name>
<reference evidence="2 3" key="1">
    <citation type="submission" date="2016-08" db="EMBL/GenBank/DDBJ databases">
        <title>Draft genome sequence of allopolyploid Zygosaccharomyces rouxii.</title>
        <authorList>
            <person name="Watanabe J."/>
            <person name="Uehara K."/>
            <person name="Mogi Y."/>
            <person name="Tsukioka Y."/>
        </authorList>
    </citation>
    <scope>NUCLEOTIDE SEQUENCE [LARGE SCALE GENOMIC DNA]</scope>
    <source>
        <strain evidence="2 3">NBRC 110957</strain>
    </source>
</reference>
<accession>A0A1Q3AHH3</accession>
<dbReference type="GO" id="GO:0033699">
    <property type="term" value="F:DNA 5'-adenosine monophosphate hydrolase activity"/>
    <property type="evidence" value="ECO:0007669"/>
    <property type="project" value="TreeGrafter"/>
</dbReference>
<protein>
    <recommendedName>
        <fullName evidence="1">Aprataxin C2HE/C2H2/C2HC zinc finger domain-containing protein</fullName>
    </recommendedName>
</protein>
<gene>
    <name evidence="2" type="ORF">ZYGR_0AS05180</name>
</gene>
<evidence type="ECO:0000313" key="3">
    <source>
        <dbReference type="Proteomes" id="UP000187013"/>
    </source>
</evidence>
<evidence type="ECO:0000259" key="1">
    <source>
        <dbReference type="Pfam" id="PF16278"/>
    </source>
</evidence>
<dbReference type="GO" id="GO:0000012">
    <property type="term" value="P:single strand break repair"/>
    <property type="evidence" value="ECO:0007669"/>
    <property type="project" value="TreeGrafter"/>
</dbReference>
<evidence type="ECO:0000313" key="2">
    <source>
        <dbReference type="EMBL" id="GAV55194.1"/>
    </source>
</evidence>
<dbReference type="InterPro" id="IPR032566">
    <property type="entry name" value="Znf-C2HE"/>
</dbReference>
<dbReference type="Proteomes" id="UP000187013">
    <property type="component" value="Unassembled WGS sequence"/>
</dbReference>
<dbReference type="GO" id="GO:1990165">
    <property type="term" value="F:single-strand break-containing DNA binding"/>
    <property type="evidence" value="ECO:0007669"/>
    <property type="project" value="TreeGrafter"/>
</dbReference>
<dbReference type="OrthoDB" id="3512845at2759"/>
<dbReference type="Pfam" id="PF11969">
    <property type="entry name" value="DcpS_C"/>
    <property type="match status" value="1"/>
</dbReference>
<comment type="caution">
    <text evidence="2">The sequence shown here is derived from an EMBL/GenBank/DDBJ whole genome shotgun (WGS) entry which is preliminary data.</text>
</comment>
<dbReference type="Pfam" id="PF16278">
    <property type="entry name" value="zf-C2HE"/>
    <property type="match status" value="1"/>
</dbReference>
<dbReference type="SUPFAM" id="SSF54197">
    <property type="entry name" value="HIT-like"/>
    <property type="match status" value="1"/>
</dbReference>
<feature type="domain" description="Aprataxin C2HE/C2H2/C2HC zinc finger" evidence="1">
    <location>
        <begin position="149"/>
        <end position="204"/>
    </location>
</feature>
<dbReference type="PANTHER" id="PTHR12486:SF4">
    <property type="entry name" value="APRATAXIN"/>
    <property type="match status" value="1"/>
</dbReference>
<dbReference type="AlphaFoldDB" id="A0A1Q3AHH3"/>
<dbReference type="GO" id="GO:0003725">
    <property type="term" value="F:double-stranded RNA binding"/>
    <property type="evidence" value="ECO:0007669"/>
    <property type="project" value="TreeGrafter"/>
</dbReference>
<dbReference type="GO" id="GO:0005634">
    <property type="term" value="C:nucleus"/>
    <property type="evidence" value="ECO:0007669"/>
    <property type="project" value="TreeGrafter"/>
</dbReference>
<sequence>MFWKLALQDYIRKPQSFQETIFWDDKVVIIKDAFPKAQFHLLVLPRDPQLTKKHPTTAFDASEKSKLQSYVVKAQDYIFEQFTAKFSPLNGNSFFKDEQEFLDKETFVQKFVQVGIHSAPSMDNLHVHVITKDFCSPKLKNKKHYLSFNSEFFILWSQLPLSQIPDTKQQEQLLKNQDMTCTYCQTNFKSRMQHLKEHLGTEFNRNFAERL</sequence>
<dbReference type="Gene3D" id="3.30.428.10">
    <property type="entry name" value="HIT-like"/>
    <property type="match status" value="1"/>
</dbReference>
<dbReference type="GO" id="GO:0030983">
    <property type="term" value="F:mismatched DNA binding"/>
    <property type="evidence" value="ECO:0007669"/>
    <property type="project" value="TreeGrafter"/>
</dbReference>
<dbReference type="PANTHER" id="PTHR12486">
    <property type="entry name" value="APRATAXIN-RELATED"/>
    <property type="match status" value="1"/>
</dbReference>
<dbReference type="GO" id="GO:0003697">
    <property type="term" value="F:single-stranded DNA binding"/>
    <property type="evidence" value="ECO:0007669"/>
    <property type="project" value="TreeGrafter"/>
</dbReference>
<dbReference type="InterPro" id="IPR036265">
    <property type="entry name" value="HIT-like_sf"/>
</dbReference>
<dbReference type="EMBL" id="BDGX01000045">
    <property type="protein sequence ID" value="GAV55194.1"/>
    <property type="molecule type" value="Genomic_DNA"/>
</dbReference>
<organism evidence="2 3">
    <name type="scientific">Zygosaccharomyces rouxii</name>
    <dbReference type="NCBI Taxonomy" id="4956"/>
    <lineage>
        <taxon>Eukaryota</taxon>
        <taxon>Fungi</taxon>
        <taxon>Dikarya</taxon>
        <taxon>Ascomycota</taxon>
        <taxon>Saccharomycotina</taxon>
        <taxon>Saccharomycetes</taxon>
        <taxon>Saccharomycetales</taxon>
        <taxon>Saccharomycetaceae</taxon>
        <taxon>Zygosaccharomyces</taxon>
    </lineage>
</organism>